<dbReference type="EMBL" id="LECT01000042">
    <property type="protein sequence ID" value="KLU02961.1"/>
    <property type="molecule type" value="Genomic_DNA"/>
</dbReference>
<evidence type="ECO:0000313" key="2">
    <source>
        <dbReference type="Proteomes" id="UP000036367"/>
    </source>
</evidence>
<name>A0A0J1B933_RHOIS</name>
<dbReference type="Gene3D" id="1.10.1660.10">
    <property type="match status" value="1"/>
</dbReference>
<dbReference type="RefSeq" id="WP_047816078.1">
    <property type="nucleotide sequence ID" value="NZ_LECT01000042.1"/>
</dbReference>
<dbReference type="PATRIC" id="fig|595434.4.peg.4679"/>
<organism evidence="1 2">
    <name type="scientific">Rhodopirellula islandica</name>
    <dbReference type="NCBI Taxonomy" id="595434"/>
    <lineage>
        <taxon>Bacteria</taxon>
        <taxon>Pseudomonadati</taxon>
        <taxon>Planctomycetota</taxon>
        <taxon>Planctomycetia</taxon>
        <taxon>Pirellulales</taxon>
        <taxon>Pirellulaceae</taxon>
        <taxon>Rhodopirellula</taxon>
    </lineage>
</organism>
<comment type="caution">
    <text evidence="1">The sequence shown here is derived from an EMBL/GenBank/DDBJ whole genome shotgun (WGS) entry which is preliminary data.</text>
</comment>
<protein>
    <submittedName>
        <fullName evidence="1">Uncharacterized protein</fullName>
    </submittedName>
</protein>
<reference evidence="1" key="1">
    <citation type="submission" date="2015-05" db="EMBL/GenBank/DDBJ databases">
        <title>Permanent draft genome of Rhodopirellula islandicus K833.</title>
        <authorList>
            <person name="Kizina J."/>
            <person name="Richter M."/>
            <person name="Glockner F.O."/>
            <person name="Harder J."/>
        </authorList>
    </citation>
    <scope>NUCLEOTIDE SEQUENCE [LARGE SCALE GENOMIC DNA]</scope>
    <source>
        <strain evidence="1">K833</strain>
    </source>
</reference>
<dbReference type="STRING" id="595434.RISK_004931"/>
<proteinExistence type="predicted"/>
<dbReference type="InterPro" id="IPR009061">
    <property type="entry name" value="DNA-bd_dom_put_sf"/>
</dbReference>
<sequence length="127" mass="14569">MTRGTLDLYREAIEQIAEAEKALIDCRARLAIIDKESELGMLASDTPSKSSTEQFIDDHRDKLEPDDIEFLSERHRGAKEVARYSEISESTLKRMADTGKLEVRHTDAGHRRYRTLSVVRHLIEGDR</sequence>
<dbReference type="OrthoDB" id="295440at2"/>
<keyword evidence="2" id="KW-1185">Reference proteome</keyword>
<gene>
    <name evidence="1" type="ORF">RISK_004931</name>
</gene>
<dbReference type="SUPFAM" id="SSF46955">
    <property type="entry name" value="Putative DNA-binding domain"/>
    <property type="match status" value="1"/>
</dbReference>
<dbReference type="Proteomes" id="UP000036367">
    <property type="component" value="Unassembled WGS sequence"/>
</dbReference>
<evidence type="ECO:0000313" key="1">
    <source>
        <dbReference type="EMBL" id="KLU02961.1"/>
    </source>
</evidence>
<dbReference type="AlphaFoldDB" id="A0A0J1B933"/>
<accession>A0A0J1B933</accession>